<dbReference type="InterPro" id="IPR049940">
    <property type="entry name" value="GluQ/Sye"/>
</dbReference>
<dbReference type="InterPro" id="IPR000924">
    <property type="entry name" value="Glu/Gln-tRNA-synth"/>
</dbReference>
<dbReference type="Proteomes" id="UP000011834">
    <property type="component" value="Chromosome"/>
</dbReference>
<dbReference type="HOGENOM" id="CLU_015768_0_1_6"/>
<dbReference type="Pfam" id="PF00749">
    <property type="entry name" value="tRNA-synt_1c"/>
    <property type="match status" value="1"/>
</dbReference>
<dbReference type="AlphaFoldDB" id="M1RIN6"/>
<evidence type="ECO:0000259" key="9">
    <source>
        <dbReference type="Pfam" id="PF00749"/>
    </source>
</evidence>
<feature type="binding site" evidence="7">
    <location>
        <position position="111"/>
    </location>
    <ligand>
        <name>Zn(2+)</name>
        <dbReference type="ChEBI" id="CHEBI:29105"/>
    </ligand>
</feature>
<feature type="binding site" evidence="7">
    <location>
        <begin position="19"/>
        <end position="23"/>
    </location>
    <ligand>
        <name>L-glutamate</name>
        <dbReference type="ChEBI" id="CHEBI:29985"/>
    </ligand>
</feature>
<keyword evidence="4 7" id="KW-0862">Zinc</keyword>
<dbReference type="InterPro" id="IPR022380">
    <property type="entry name" value="Glu-Q_tRNA(Asp)_Synthase"/>
</dbReference>
<dbReference type="Gene3D" id="3.40.50.620">
    <property type="entry name" value="HUPs"/>
    <property type="match status" value="1"/>
</dbReference>
<dbReference type="InterPro" id="IPR014729">
    <property type="entry name" value="Rossmann-like_a/b/a_fold"/>
</dbReference>
<evidence type="ECO:0000256" key="2">
    <source>
        <dbReference type="ARBA" id="ARBA00022723"/>
    </source>
</evidence>
<comment type="function">
    <text evidence="7">Catalyzes the tRNA-independent activation of glutamate in presence of ATP and the subsequent transfer of glutamate onto a tRNA(Asp). Glutamate is transferred on the 2-amino-5-(4,5-dihydroxy-2-cyclopenten-1-yl) moiety of the queuosine in the wobble position of the QUC anticodon.</text>
</comment>
<evidence type="ECO:0000256" key="5">
    <source>
        <dbReference type="ARBA" id="ARBA00022840"/>
    </source>
</evidence>
<keyword evidence="5 7" id="KW-0067">ATP-binding</keyword>
<feature type="domain" description="Glutamyl/glutaminyl-tRNA synthetase class Ib catalytic" evidence="9">
    <location>
        <begin position="19"/>
        <end position="246"/>
    </location>
</feature>
<evidence type="ECO:0000256" key="1">
    <source>
        <dbReference type="ARBA" id="ARBA00022598"/>
    </source>
</evidence>
<comment type="similarity">
    <text evidence="7">Belongs to the class-I aminoacyl-tRNA synthetase family. GluQ subfamily.</text>
</comment>
<dbReference type="PRINTS" id="PR00987">
    <property type="entry name" value="TRNASYNTHGLU"/>
</dbReference>
<dbReference type="NCBIfam" id="TIGR03838">
    <property type="entry name" value="queuosine_YadB"/>
    <property type="match status" value="1"/>
</dbReference>
<dbReference type="SUPFAM" id="SSF52374">
    <property type="entry name" value="Nucleotidylyl transferase"/>
    <property type="match status" value="1"/>
</dbReference>
<feature type="binding site" evidence="7">
    <location>
        <position position="129"/>
    </location>
    <ligand>
        <name>Zn(2+)</name>
        <dbReference type="ChEBI" id="CHEBI:29105"/>
    </ligand>
</feature>
<evidence type="ECO:0000256" key="3">
    <source>
        <dbReference type="ARBA" id="ARBA00022741"/>
    </source>
</evidence>
<organism evidence="10 11">
    <name type="scientific">Morganella morganii subsp. morganii KT</name>
    <dbReference type="NCBI Taxonomy" id="1124991"/>
    <lineage>
        <taxon>Bacteria</taxon>
        <taxon>Pseudomonadati</taxon>
        <taxon>Pseudomonadota</taxon>
        <taxon>Gammaproteobacteria</taxon>
        <taxon>Enterobacterales</taxon>
        <taxon>Morganellaceae</taxon>
        <taxon>Morganella</taxon>
    </lineage>
</organism>
<evidence type="ECO:0000256" key="4">
    <source>
        <dbReference type="ARBA" id="ARBA00022833"/>
    </source>
</evidence>
<dbReference type="PANTHER" id="PTHR43311">
    <property type="entry name" value="GLUTAMATE--TRNA LIGASE"/>
    <property type="match status" value="1"/>
</dbReference>
<keyword evidence="3 7" id="KW-0547">Nucleotide-binding</keyword>
<dbReference type="GO" id="GO:0006424">
    <property type="term" value="P:glutamyl-tRNA aminoacylation"/>
    <property type="evidence" value="ECO:0007669"/>
    <property type="project" value="InterPro"/>
</dbReference>
<evidence type="ECO:0000256" key="8">
    <source>
        <dbReference type="RuleBase" id="RU363037"/>
    </source>
</evidence>
<gene>
    <name evidence="7" type="primary">gluQ</name>
    <name evidence="10" type="ORF">MU9_1129</name>
</gene>
<dbReference type="KEGG" id="mmk:MU9_1129"/>
<dbReference type="GO" id="GO:0004818">
    <property type="term" value="F:glutamate-tRNA ligase activity"/>
    <property type="evidence" value="ECO:0007669"/>
    <property type="project" value="TreeGrafter"/>
</dbReference>
<feature type="binding site" evidence="7">
    <location>
        <position position="182"/>
    </location>
    <ligand>
        <name>L-glutamate</name>
        <dbReference type="ChEBI" id="CHEBI:29985"/>
    </ligand>
</feature>
<keyword evidence="2 7" id="KW-0479">Metal-binding</keyword>
<feature type="binding site" evidence="7">
    <location>
        <position position="125"/>
    </location>
    <ligand>
        <name>Zn(2+)</name>
        <dbReference type="ChEBI" id="CHEBI:29105"/>
    </ligand>
</feature>
<feature type="binding site" evidence="7">
    <location>
        <position position="55"/>
    </location>
    <ligand>
        <name>L-glutamate</name>
        <dbReference type="ChEBI" id="CHEBI:29985"/>
    </ligand>
</feature>
<keyword evidence="6 7" id="KW-0030">Aminoacyl-tRNA synthetase</keyword>
<evidence type="ECO:0000313" key="11">
    <source>
        <dbReference type="Proteomes" id="UP000011834"/>
    </source>
</evidence>
<dbReference type="GO" id="GO:0008270">
    <property type="term" value="F:zinc ion binding"/>
    <property type="evidence" value="ECO:0007669"/>
    <property type="project" value="UniProtKB-UniRule"/>
</dbReference>
<feature type="binding site" evidence="7">
    <location>
        <position position="113"/>
    </location>
    <ligand>
        <name>Zn(2+)</name>
        <dbReference type="ChEBI" id="CHEBI:29105"/>
    </ligand>
</feature>
<dbReference type="NCBIfam" id="NF004314">
    <property type="entry name" value="PRK05710.1-3"/>
    <property type="match status" value="1"/>
</dbReference>
<feature type="binding site" evidence="7">
    <location>
        <position position="241"/>
    </location>
    <ligand>
        <name>ATP</name>
        <dbReference type="ChEBI" id="CHEBI:30616"/>
    </ligand>
</feature>
<protein>
    <recommendedName>
        <fullName evidence="7">Glutamyl-Q tRNA(Asp) synthetase</fullName>
        <shortName evidence="7">Glu-Q-RSs</shortName>
        <ecNumber evidence="7">6.1.1.-</ecNumber>
    </recommendedName>
</protein>
<proteinExistence type="inferred from homology"/>
<feature type="short sequence motif" description="'HIGH' region" evidence="7">
    <location>
        <begin position="22"/>
        <end position="32"/>
    </location>
</feature>
<evidence type="ECO:0000256" key="6">
    <source>
        <dbReference type="ARBA" id="ARBA00023146"/>
    </source>
</evidence>
<dbReference type="EC" id="6.1.1.-" evidence="7"/>
<accession>M1RIN6</accession>
<reference evidence="10 11" key="1">
    <citation type="journal article" date="2012" name="BMC Genomics">
        <title>Whole-genome sequencing and identification of Morganella morganii KT pathogenicity-related genes.</title>
        <authorList>
            <person name="Chen Y.T."/>
            <person name="Peng H.L."/>
            <person name="Shia W.C."/>
            <person name="Hsu F.R."/>
            <person name="Ken C.F."/>
            <person name="Tsao Y.M."/>
            <person name="Chen C.H."/>
            <person name="Liu C.E."/>
            <person name="Hsieh M.F."/>
            <person name="Chen H.C."/>
            <person name="Tang C.Y."/>
            <person name="Ku T.H."/>
        </authorList>
    </citation>
    <scope>NUCLEOTIDE SEQUENCE [LARGE SCALE GENOMIC DNA]</scope>
    <source>
        <strain evidence="10 11">KT</strain>
    </source>
</reference>
<dbReference type="PANTHER" id="PTHR43311:SF1">
    <property type="entry name" value="GLUTAMYL-Q TRNA(ASP) SYNTHETASE"/>
    <property type="match status" value="1"/>
</dbReference>
<feature type="binding site" evidence="7">
    <location>
        <position position="200"/>
    </location>
    <ligand>
        <name>L-glutamate</name>
        <dbReference type="ChEBI" id="CHEBI:29985"/>
    </ligand>
</feature>
<keyword evidence="8" id="KW-0648">Protein biosynthesis</keyword>
<evidence type="ECO:0000313" key="10">
    <source>
        <dbReference type="EMBL" id="AGG30175.1"/>
    </source>
</evidence>
<keyword evidence="1 7" id="KW-0436">Ligase</keyword>
<dbReference type="EMBL" id="CP004345">
    <property type="protein sequence ID" value="AGG30175.1"/>
    <property type="molecule type" value="Genomic_DNA"/>
</dbReference>
<keyword evidence="11" id="KW-1185">Reference proteome</keyword>
<dbReference type="eggNOG" id="COG0008">
    <property type="taxonomic scope" value="Bacteria"/>
</dbReference>
<comment type="cofactor">
    <cofactor evidence="7">
        <name>Zn(2+)</name>
        <dbReference type="ChEBI" id="CHEBI:29105"/>
    </cofactor>
    <text evidence="7">Binds 1 zinc ion per subunit.</text>
</comment>
<dbReference type="HAMAP" id="MF_01428">
    <property type="entry name" value="Glu_Q_tRNA_synth"/>
    <property type="match status" value="1"/>
</dbReference>
<dbReference type="FunFam" id="3.40.50.620:FF:000093">
    <property type="entry name" value="Glutamyl-Q tRNA(Asp) synthetase"/>
    <property type="match status" value="1"/>
</dbReference>
<dbReference type="InterPro" id="IPR020058">
    <property type="entry name" value="Glu/Gln-tRNA-synth_Ib_cat-dom"/>
</dbReference>
<evidence type="ECO:0000256" key="7">
    <source>
        <dbReference type="HAMAP-Rule" id="MF_01428"/>
    </source>
</evidence>
<dbReference type="GO" id="GO:0006400">
    <property type="term" value="P:tRNA modification"/>
    <property type="evidence" value="ECO:0007669"/>
    <property type="project" value="InterPro"/>
</dbReference>
<dbReference type="GO" id="GO:0005829">
    <property type="term" value="C:cytosol"/>
    <property type="evidence" value="ECO:0007669"/>
    <property type="project" value="TreeGrafter"/>
</dbReference>
<dbReference type="GO" id="GO:0005524">
    <property type="term" value="F:ATP binding"/>
    <property type="evidence" value="ECO:0007669"/>
    <property type="project" value="UniProtKB-KW"/>
</dbReference>
<name>M1RIN6_MORMO</name>
<sequence length="304" mass="34090">MPLQMTEYSAGSAPGYTGRFAPSPSGALHFGSLVTALGSYLQARHLGGRWLLRIDDIDPPREVPGAADAILRILDHYGLHWDGGVLYQSRRHDAYRDVIAQLKATGLCYYCTCTRHDVHDSGGHYPGTCRQRGLPPDNAALRLIRTHPVYHFTDGLRGDVFTDNATAEEDIIIFRKDKLFAYNLVVVLDDDYQGVTEVVRGADLLYPTSHQLSLYRQLRLPEPHYLHLPLMLGPAARKLSKQNHATPVPLSDPRPLLWQALQVLRQPLPETDPLSLSLTELLAYSVRNWDITAVPRDDVVTDRE</sequence>
<feature type="short sequence motif" description="'KMSKS' region" evidence="7">
    <location>
        <begin position="238"/>
        <end position="242"/>
    </location>
</feature>